<dbReference type="eggNOG" id="COG2227">
    <property type="taxonomic scope" value="Bacteria"/>
</dbReference>
<dbReference type="GO" id="GO:0008168">
    <property type="term" value="F:methyltransferase activity"/>
    <property type="evidence" value="ECO:0007669"/>
    <property type="project" value="UniProtKB-KW"/>
</dbReference>
<gene>
    <name evidence="2" type="ordered locus">CAP2UW1_2979</name>
</gene>
<reference evidence="2" key="1">
    <citation type="submission" date="2009-08" db="EMBL/GenBank/DDBJ databases">
        <authorList>
            <consortium name="US DOE Joint Genome Institute"/>
            <person name="Lucas S."/>
            <person name="Copeland A."/>
            <person name="Lapidus A."/>
            <person name="Glavina del Rio T."/>
            <person name="Dalin E."/>
            <person name="Tice H."/>
            <person name="Bruce D."/>
            <person name="Barry K."/>
            <person name="Pitluck S."/>
            <person name="Lowry S."/>
            <person name="Larimer F."/>
            <person name="Land M."/>
            <person name="Hauser L."/>
            <person name="Kyrpides N."/>
            <person name="Ivanova N."/>
            <person name="McMahon K.D."/>
            <person name="Hugenholtz P."/>
        </authorList>
    </citation>
    <scope>NUCLEOTIDE SEQUENCE</scope>
    <source>
        <strain evidence="2">UW-1</strain>
    </source>
</reference>
<dbReference type="HOGENOM" id="CLU_989101_0_0_4"/>
<evidence type="ECO:0000313" key="2">
    <source>
        <dbReference type="EMBL" id="ACV36257.1"/>
    </source>
</evidence>
<keyword evidence="2" id="KW-0489">Methyltransferase</keyword>
<dbReference type="STRING" id="522306.CAP2UW1_2979"/>
<protein>
    <submittedName>
        <fullName evidence="2">Methyltransferase type 11</fullName>
    </submittedName>
</protein>
<keyword evidence="2" id="KW-0808">Transferase</keyword>
<sequence>MSKRTAEIAAPSSPVGDRRQMTHLDPPPHVPPFRPCVPDQDVTGRYGFAWRGPGEFYARLIVDDLESLGASSGPTVLDIGCGGGLLGARIWQQAIAARAGCYIGVEPDTAAEPAPVFARVHPHTFEEAPIDAASVDLAYAAMVLEHVRQPADFFAKLADVVRPGGVFWAFTVDRRHYFSWCSELLGALRLKDRYLDRVRGRRGEHLARYDNFPVFYRCNSPAALRRLAGNEFSLQTWSLHRLGQLDGYVPYRLRRLSRMADRIIIRAHLPGSVLVARMVRR</sequence>
<dbReference type="CDD" id="cd02440">
    <property type="entry name" value="AdoMet_MTases"/>
    <property type="match status" value="1"/>
</dbReference>
<feature type="compositionally biased region" description="Pro residues" evidence="1">
    <location>
        <begin position="25"/>
        <end position="35"/>
    </location>
</feature>
<dbReference type="AlphaFoldDB" id="C7RU93"/>
<dbReference type="InterPro" id="IPR029063">
    <property type="entry name" value="SAM-dependent_MTases_sf"/>
</dbReference>
<dbReference type="Gene3D" id="3.40.50.150">
    <property type="entry name" value="Vaccinia Virus protein VP39"/>
    <property type="match status" value="1"/>
</dbReference>
<feature type="region of interest" description="Disordered" evidence="1">
    <location>
        <begin position="1"/>
        <end position="35"/>
    </location>
</feature>
<dbReference type="SUPFAM" id="SSF53335">
    <property type="entry name" value="S-adenosyl-L-methionine-dependent methyltransferases"/>
    <property type="match status" value="1"/>
</dbReference>
<organism evidence="2">
    <name type="scientific">Accumulibacter regalis</name>
    <dbReference type="NCBI Taxonomy" id="522306"/>
    <lineage>
        <taxon>Bacteria</taxon>
        <taxon>Pseudomonadati</taxon>
        <taxon>Pseudomonadota</taxon>
        <taxon>Betaproteobacteria</taxon>
        <taxon>Candidatus Accumulibacter</taxon>
    </lineage>
</organism>
<dbReference type="OrthoDB" id="9071885at2"/>
<name>C7RU93_ACCRE</name>
<dbReference type="KEGG" id="app:CAP2UW1_2979"/>
<dbReference type="GO" id="GO:0032259">
    <property type="term" value="P:methylation"/>
    <property type="evidence" value="ECO:0007669"/>
    <property type="project" value="UniProtKB-KW"/>
</dbReference>
<accession>C7RU93</accession>
<dbReference type="Pfam" id="PF13489">
    <property type="entry name" value="Methyltransf_23"/>
    <property type="match status" value="1"/>
</dbReference>
<reference evidence="2" key="2">
    <citation type="submission" date="2009-09" db="EMBL/GenBank/DDBJ databases">
        <title>Complete sequence of chromosome of Candidatus Accumulibacter phosphatis clade IIA str. UW-1.</title>
        <authorList>
            <consortium name="US DOE Joint Genome Institute"/>
            <person name="Martin H.G."/>
            <person name="Ivanova N."/>
            <person name="Kunin V."/>
            <person name="Warnecke F."/>
            <person name="Barry K."/>
            <person name="He S."/>
            <person name="Salamov A."/>
            <person name="Szeto E."/>
            <person name="Dalin E."/>
            <person name="Pangilinan J.L."/>
            <person name="Lapidus A."/>
            <person name="Lowry S."/>
            <person name="Kyrpides N.C."/>
            <person name="McMahon K.D."/>
            <person name="Hugenholtz P."/>
        </authorList>
    </citation>
    <scope>NUCLEOTIDE SEQUENCE [LARGE SCALE GENOMIC DNA]</scope>
    <source>
        <strain evidence="2">UW-1</strain>
    </source>
</reference>
<proteinExistence type="predicted"/>
<dbReference type="EMBL" id="CP001715">
    <property type="protein sequence ID" value="ACV36257.1"/>
    <property type="molecule type" value="Genomic_DNA"/>
</dbReference>
<evidence type="ECO:0000256" key="1">
    <source>
        <dbReference type="SAM" id="MobiDB-lite"/>
    </source>
</evidence>